<evidence type="ECO:0000256" key="1">
    <source>
        <dbReference type="ARBA" id="ARBA00001966"/>
    </source>
</evidence>
<dbReference type="SFLD" id="SFLDG01067">
    <property type="entry name" value="SPASM/twitch_domain_containing"/>
    <property type="match status" value="1"/>
</dbReference>
<dbReference type="PANTHER" id="PTHR11228:SF35">
    <property type="entry name" value="MOLYBDENUM COFACTOR BIOSYNTHESIS PROTEIN A-RELATED"/>
    <property type="match status" value="1"/>
</dbReference>
<reference evidence="8 9" key="1">
    <citation type="submission" date="2018-06" db="EMBL/GenBank/DDBJ databases">
        <title>Genome sequencing of Oceanotoga sp. sy52.</title>
        <authorList>
            <person name="Mori K."/>
        </authorList>
    </citation>
    <scope>NUCLEOTIDE SEQUENCE [LARGE SCALE GENOMIC DNA]</scope>
    <source>
        <strain evidence="9">sy52</strain>
    </source>
</reference>
<evidence type="ECO:0000256" key="2">
    <source>
        <dbReference type="ARBA" id="ARBA00022485"/>
    </source>
</evidence>
<dbReference type="GO" id="GO:0003824">
    <property type="term" value="F:catalytic activity"/>
    <property type="evidence" value="ECO:0007669"/>
    <property type="project" value="InterPro"/>
</dbReference>
<evidence type="ECO:0000313" key="8">
    <source>
        <dbReference type="EMBL" id="BBE31173.1"/>
    </source>
</evidence>
<dbReference type="InterPro" id="IPR023885">
    <property type="entry name" value="4Fe4S-binding_SPASM_dom"/>
</dbReference>
<dbReference type="KEGG" id="ocy:OSSY52_13140"/>
<keyword evidence="6" id="KW-0411">Iron-sulfur</keyword>
<dbReference type="PANTHER" id="PTHR11228">
    <property type="entry name" value="RADICAL SAM DOMAIN PROTEIN"/>
    <property type="match status" value="1"/>
</dbReference>
<dbReference type="AlphaFoldDB" id="A0A7G1G8D4"/>
<evidence type="ECO:0000313" key="9">
    <source>
        <dbReference type="Proteomes" id="UP000516361"/>
    </source>
</evidence>
<dbReference type="InterPro" id="IPR013785">
    <property type="entry name" value="Aldolase_TIM"/>
</dbReference>
<dbReference type="GO" id="GO:0051539">
    <property type="term" value="F:4 iron, 4 sulfur cluster binding"/>
    <property type="evidence" value="ECO:0007669"/>
    <property type="project" value="UniProtKB-KW"/>
</dbReference>
<evidence type="ECO:0000256" key="3">
    <source>
        <dbReference type="ARBA" id="ARBA00022691"/>
    </source>
</evidence>
<keyword evidence="5" id="KW-0408">Iron</keyword>
<dbReference type="GO" id="GO:0046872">
    <property type="term" value="F:metal ion binding"/>
    <property type="evidence" value="ECO:0007669"/>
    <property type="project" value="UniProtKB-KW"/>
</dbReference>
<keyword evidence="2" id="KW-0004">4Fe-4S</keyword>
<dbReference type="RefSeq" id="WP_190613555.1">
    <property type="nucleotide sequence ID" value="NZ_AP018712.1"/>
</dbReference>
<dbReference type="InterPro" id="IPR007197">
    <property type="entry name" value="rSAM"/>
</dbReference>
<dbReference type="SFLD" id="SFLDS00029">
    <property type="entry name" value="Radical_SAM"/>
    <property type="match status" value="1"/>
</dbReference>
<gene>
    <name evidence="8" type="ORF">OSSY52_13140</name>
</gene>
<protein>
    <recommendedName>
        <fullName evidence="7">Radical SAM core domain-containing protein</fullName>
    </recommendedName>
</protein>
<dbReference type="CDD" id="cd01335">
    <property type="entry name" value="Radical_SAM"/>
    <property type="match status" value="1"/>
</dbReference>
<dbReference type="SFLD" id="SFLDG01386">
    <property type="entry name" value="main_SPASM_domain-containing"/>
    <property type="match status" value="1"/>
</dbReference>
<keyword evidence="9" id="KW-1185">Reference proteome</keyword>
<dbReference type="InParanoid" id="A0A7G1G8D4"/>
<keyword evidence="3" id="KW-0949">S-adenosyl-L-methionine</keyword>
<name>A0A7G1G8D4_9BACT</name>
<dbReference type="Pfam" id="PF13186">
    <property type="entry name" value="SPASM"/>
    <property type="match status" value="1"/>
</dbReference>
<evidence type="ECO:0000256" key="6">
    <source>
        <dbReference type="ARBA" id="ARBA00023014"/>
    </source>
</evidence>
<evidence type="ECO:0000256" key="4">
    <source>
        <dbReference type="ARBA" id="ARBA00022723"/>
    </source>
</evidence>
<dbReference type="Pfam" id="PF04055">
    <property type="entry name" value="Radical_SAM"/>
    <property type="match status" value="1"/>
</dbReference>
<dbReference type="Proteomes" id="UP000516361">
    <property type="component" value="Chromosome"/>
</dbReference>
<dbReference type="InterPro" id="IPR058240">
    <property type="entry name" value="rSAM_sf"/>
</dbReference>
<dbReference type="Gene3D" id="3.20.20.70">
    <property type="entry name" value="Aldolase class I"/>
    <property type="match status" value="1"/>
</dbReference>
<sequence length="346" mass="40058">MIIDNTFSFQTIVKNAYKRRIPLIATIELLTLCNLKCLHCYIPKHDNKGLEYSFILDLFEELKKLGTLETILTGGEIFLHPDIMEIIKKAREMGFRVTLLSNATLINDSQIEQLSKLYITEFSTTIFSLNEEINDKITGVKGSLKKILSNIMKMKNKGISLEIKTPIMQQNKYSYKYLQEFCNINDFLYSPNPTIMSKINGDSSPKDNSLDFNDLIEFNKNFNLNINVNRKNLKDKKNLDDVCPNTRYSLYIDSNKNVYPCNSFLYKVGDLKKQSLKDIWYNSSDLKFIYNLTNKELEECKNCDLENICNRCPGLAYSEDNDLFGCSSINKQNAKALKYIIDSERR</sequence>
<dbReference type="PIRSF" id="PIRSF037420">
    <property type="entry name" value="PQQ_syn_pqqE"/>
    <property type="match status" value="1"/>
</dbReference>
<feature type="domain" description="Radical SAM core" evidence="7">
    <location>
        <begin position="19"/>
        <end position="225"/>
    </location>
</feature>
<evidence type="ECO:0000259" key="7">
    <source>
        <dbReference type="PROSITE" id="PS51918"/>
    </source>
</evidence>
<keyword evidence="4" id="KW-0479">Metal-binding</keyword>
<dbReference type="PROSITE" id="PS51918">
    <property type="entry name" value="RADICAL_SAM"/>
    <property type="match status" value="1"/>
</dbReference>
<comment type="cofactor">
    <cofactor evidence="1">
        <name>[4Fe-4S] cluster</name>
        <dbReference type="ChEBI" id="CHEBI:49883"/>
    </cofactor>
</comment>
<accession>A0A7G1G8D4</accession>
<organism evidence="8 9">
    <name type="scientific">Tepiditoga spiralis</name>
    <dbReference type="NCBI Taxonomy" id="2108365"/>
    <lineage>
        <taxon>Bacteria</taxon>
        <taxon>Thermotogati</taxon>
        <taxon>Thermotogota</taxon>
        <taxon>Thermotogae</taxon>
        <taxon>Petrotogales</taxon>
        <taxon>Petrotogaceae</taxon>
        <taxon>Tepiditoga</taxon>
    </lineage>
</organism>
<dbReference type="SUPFAM" id="SSF102114">
    <property type="entry name" value="Radical SAM enzymes"/>
    <property type="match status" value="1"/>
</dbReference>
<dbReference type="InterPro" id="IPR050377">
    <property type="entry name" value="Radical_SAM_PqqE_MftC-like"/>
</dbReference>
<dbReference type="InterPro" id="IPR017200">
    <property type="entry name" value="PqqE-like"/>
</dbReference>
<dbReference type="EMBL" id="AP018712">
    <property type="protein sequence ID" value="BBE31173.1"/>
    <property type="molecule type" value="Genomic_DNA"/>
</dbReference>
<dbReference type="NCBIfam" id="TIGR04085">
    <property type="entry name" value="rSAM_more_4Fe4S"/>
    <property type="match status" value="1"/>
</dbReference>
<evidence type="ECO:0000256" key="5">
    <source>
        <dbReference type="ARBA" id="ARBA00023004"/>
    </source>
</evidence>
<proteinExistence type="predicted"/>